<keyword evidence="8" id="KW-1185">Reference proteome</keyword>
<reference evidence="7" key="2">
    <citation type="submission" date="2023-03" db="EMBL/GenBank/DDBJ databases">
        <authorList>
            <person name="Inwood S.N."/>
            <person name="Skelly J.G."/>
            <person name="Guhlin J."/>
            <person name="Harrop T.W.R."/>
            <person name="Goldson S.G."/>
            <person name="Dearden P.K."/>
        </authorList>
    </citation>
    <scope>NUCLEOTIDE SEQUENCE</scope>
    <source>
        <strain evidence="7">Lincoln</strain>
        <tissue evidence="7">Whole body</tissue>
    </source>
</reference>
<dbReference type="InterPro" id="IPR006671">
    <property type="entry name" value="Cyclin_N"/>
</dbReference>
<proteinExistence type="predicted"/>
<evidence type="ECO:0000313" key="8">
    <source>
        <dbReference type="Proteomes" id="UP001168972"/>
    </source>
</evidence>
<dbReference type="EMBL" id="JAQQBR010000003">
    <property type="protein sequence ID" value="KAK0179826.1"/>
    <property type="molecule type" value="Genomic_DNA"/>
</dbReference>
<keyword evidence="2 5" id="KW-0812">Transmembrane</keyword>
<dbReference type="Proteomes" id="UP001168972">
    <property type="component" value="Unassembled WGS sequence"/>
</dbReference>
<dbReference type="InterPro" id="IPR036915">
    <property type="entry name" value="Cyclin-like_sf"/>
</dbReference>
<feature type="transmembrane region" description="Helical" evidence="5">
    <location>
        <begin position="571"/>
        <end position="593"/>
    </location>
</feature>
<dbReference type="PRINTS" id="PR00259">
    <property type="entry name" value="TMFOUR"/>
</dbReference>
<feature type="transmembrane region" description="Helical" evidence="5">
    <location>
        <begin position="533"/>
        <end position="551"/>
    </location>
</feature>
<reference evidence="7" key="1">
    <citation type="journal article" date="2023" name="bioRxiv">
        <title>Scaffold-level genome assemblies of two parasitoid biocontrol wasps reveal the parthenogenesis mechanism and an associated novel virus.</title>
        <authorList>
            <person name="Inwood S."/>
            <person name="Skelly J."/>
            <person name="Guhlin J."/>
            <person name="Harrop T."/>
            <person name="Goldson S."/>
            <person name="Dearden P."/>
        </authorList>
    </citation>
    <scope>NUCLEOTIDE SEQUENCE</scope>
    <source>
        <strain evidence="7">Lincoln</strain>
        <tissue evidence="7">Whole body</tissue>
    </source>
</reference>
<keyword evidence="4 5" id="KW-0472">Membrane</keyword>
<dbReference type="InterPro" id="IPR008952">
    <property type="entry name" value="Tetraspanin_EC2_sf"/>
</dbReference>
<dbReference type="GO" id="GO:0016020">
    <property type="term" value="C:membrane"/>
    <property type="evidence" value="ECO:0007669"/>
    <property type="project" value="UniProtKB-SubCell"/>
</dbReference>
<evidence type="ECO:0000256" key="1">
    <source>
        <dbReference type="ARBA" id="ARBA00004141"/>
    </source>
</evidence>
<evidence type="ECO:0000256" key="5">
    <source>
        <dbReference type="SAM" id="Phobius"/>
    </source>
</evidence>
<feature type="transmembrane region" description="Helical" evidence="5">
    <location>
        <begin position="600"/>
        <end position="624"/>
    </location>
</feature>
<accession>A0AA39G207</accession>
<protein>
    <recommendedName>
        <fullName evidence="6">Cyclin N-terminal domain-containing protein</fullName>
    </recommendedName>
</protein>
<dbReference type="SUPFAM" id="SSF47954">
    <property type="entry name" value="Cyclin-like"/>
    <property type="match status" value="1"/>
</dbReference>
<organism evidence="7 8">
    <name type="scientific">Microctonus hyperodae</name>
    <name type="common">Parasitoid wasp</name>
    <dbReference type="NCBI Taxonomy" id="165561"/>
    <lineage>
        <taxon>Eukaryota</taxon>
        <taxon>Metazoa</taxon>
        <taxon>Ecdysozoa</taxon>
        <taxon>Arthropoda</taxon>
        <taxon>Hexapoda</taxon>
        <taxon>Insecta</taxon>
        <taxon>Pterygota</taxon>
        <taxon>Neoptera</taxon>
        <taxon>Endopterygota</taxon>
        <taxon>Hymenoptera</taxon>
        <taxon>Apocrita</taxon>
        <taxon>Ichneumonoidea</taxon>
        <taxon>Braconidae</taxon>
        <taxon>Euphorinae</taxon>
        <taxon>Microctonus</taxon>
    </lineage>
</organism>
<gene>
    <name evidence="7" type="ORF">PV327_005538</name>
</gene>
<dbReference type="CDD" id="cd20556">
    <property type="entry name" value="CYCLIN_CABLES"/>
    <property type="match status" value="1"/>
</dbReference>
<comment type="subcellular location">
    <subcellularLocation>
        <location evidence="1">Membrane</location>
        <topology evidence="1">Multi-pass membrane protein</topology>
    </subcellularLocation>
</comment>
<evidence type="ECO:0000256" key="2">
    <source>
        <dbReference type="ARBA" id="ARBA00022692"/>
    </source>
</evidence>
<feature type="domain" description="Cyclin N-terminal" evidence="6">
    <location>
        <begin position="482"/>
        <end position="533"/>
    </location>
</feature>
<dbReference type="PANTHER" id="PTHR22896:SF0">
    <property type="entry name" value="CYCLIN N-TERMINAL DOMAIN-CONTAINING PROTEIN"/>
    <property type="match status" value="1"/>
</dbReference>
<dbReference type="GO" id="GO:0051726">
    <property type="term" value="P:regulation of cell cycle"/>
    <property type="evidence" value="ECO:0007669"/>
    <property type="project" value="InterPro"/>
</dbReference>
<keyword evidence="3 5" id="KW-1133">Transmembrane helix</keyword>
<dbReference type="Gene3D" id="1.10.1450.10">
    <property type="entry name" value="Tetraspanin"/>
    <property type="match status" value="1"/>
</dbReference>
<dbReference type="Pfam" id="PF00335">
    <property type="entry name" value="Tetraspanin"/>
    <property type="match status" value="1"/>
</dbReference>
<feature type="transmembrane region" description="Helical" evidence="5">
    <location>
        <begin position="716"/>
        <end position="741"/>
    </location>
</feature>
<sequence>MAAALKKNHSRRRLAALTFLSNISLDGSHRDTNLALLPHNGAIHKRNLNDNNKINEITEQHNDEVDTSTDEAIDSVPGINCQIKQEEPSELGQKIHIEHQSFSSDSDGIITPAKNTISALIDQERIPQLLPSFRERAGTAGSEYSFSERRVGSLHYKRRIVHQTSTLSEDIKHHYNSSTESIGSQRSKSISSAKSKGKILNNIQSGCSNAVIIPELTRELRMMQRPVNGHKFGDDRLVLVSSKRVPFLVFSALPYNKNQRTSCCQSVTSITPGFKNISVSNRILRRSELRRDTGRRRNTSGPRPLSAINDNLDPFGLLGIEHAKDGQEISYGKLLVPSRQFQRERKLHMSDSETIEFSHPSLKQHHVVSRCVSYDTATHRAQHVISDSPPLSLATDCKNTDWDEQGIVQYNPNLLDDPELIAGKHRTLLTFTSYMASVIDYVRPSDLKKELNDKFKEKFPHIQLTLSKLRSLKREMRKIAKMEYGIDLLTVAMAYVYFEKLILRNVVTKQTRKLCAGACLLLAAKLNDVKGDVLKSLIEFIGVAMLCAGIWTRIKLREYEDMSGEGGGTALLGLAFLGALVVLAATLACCCTVRGHPALLYLYGAFLAVVALLELGAGASVYAYRTTLTEGFDRGLNNSLTIYGIDNSKTKHIDVIQSTLHCCGNRAYNDWLNLKPPKTIPISCCKNKDECNVNDSSAIYTEGCYSRVIDFINSNIGLVAGSAIGVAFFPIVGVFLACCLANSINKTKYEEVA</sequence>
<name>A0AA39G207_MICHY</name>
<dbReference type="InterPro" id="IPR012388">
    <property type="entry name" value="CABLES1/2"/>
</dbReference>
<evidence type="ECO:0000313" key="7">
    <source>
        <dbReference type="EMBL" id="KAK0179826.1"/>
    </source>
</evidence>
<dbReference type="SUPFAM" id="SSF48652">
    <property type="entry name" value="Tetraspanin"/>
    <property type="match status" value="1"/>
</dbReference>
<evidence type="ECO:0000256" key="3">
    <source>
        <dbReference type="ARBA" id="ARBA00022989"/>
    </source>
</evidence>
<comment type="caution">
    <text evidence="7">The sequence shown here is derived from an EMBL/GenBank/DDBJ whole genome shotgun (WGS) entry which is preliminary data.</text>
</comment>
<evidence type="ECO:0000259" key="6">
    <source>
        <dbReference type="Pfam" id="PF00134"/>
    </source>
</evidence>
<dbReference type="Pfam" id="PF00134">
    <property type="entry name" value="Cyclin_N"/>
    <property type="match status" value="1"/>
</dbReference>
<dbReference type="AlphaFoldDB" id="A0AA39G207"/>
<dbReference type="InterPro" id="IPR018499">
    <property type="entry name" value="Tetraspanin/Peripherin"/>
</dbReference>
<evidence type="ECO:0000256" key="4">
    <source>
        <dbReference type="ARBA" id="ARBA00023136"/>
    </source>
</evidence>
<feature type="transmembrane region" description="Helical" evidence="5">
    <location>
        <begin position="484"/>
        <end position="503"/>
    </location>
</feature>
<dbReference type="PANTHER" id="PTHR22896">
    <property type="entry name" value="CDK5 AND ABL1 ENZYME SUBSTRATE 1"/>
    <property type="match status" value="1"/>
</dbReference>
<dbReference type="Gene3D" id="1.10.472.10">
    <property type="entry name" value="Cyclin-like"/>
    <property type="match status" value="1"/>
</dbReference>